<sequence length="116" mass="13222">QDPRYYAGPQNITQVAGRQHVASILSSEIERNVLFDRRLGTEVKVAKSTFRTDWDETMPDGGRRFEMPCEALALTHNRMYINPLNPIKEWPKLATNLKFVQHTGRPNFEAGSCECG</sequence>
<dbReference type="EMBL" id="AY449764">
    <property type="protein sequence ID" value="AAS13382.1"/>
    <property type="molecule type" value="Genomic_DNA"/>
</dbReference>
<accession>Q6SV27</accession>
<protein>
    <submittedName>
        <fullName evidence="1">Ac22-like protein</fullName>
    </submittedName>
</protein>
<reference evidence="1" key="2">
    <citation type="journal article" date="2004" name="Virology">
        <title>Identification and characterization of a DNA photolyase-containing baculovirus from Chrysodeixis chalcites.</title>
        <authorList>
            <person name="van Oers M.M."/>
            <person name="Herniou E.A."/>
            <person name="Usmany M."/>
            <person name="Messelink G.J."/>
            <person name="Vlak J.M."/>
        </authorList>
    </citation>
    <scope>NUCLEOTIDE SEQUENCE</scope>
    <source>
        <strain evidence="1">NPV344</strain>
    </source>
</reference>
<organism evidence="1">
    <name type="scientific">Wiseana cervinata nucleopolyhedrovirus</name>
    <dbReference type="NCBI Taxonomy" id="262170"/>
    <lineage>
        <taxon>Viruses</taxon>
        <taxon>Viruses incertae sedis</taxon>
        <taxon>Naldaviricetes</taxon>
        <taxon>Lefavirales</taxon>
        <taxon>Baculoviridae</taxon>
        <taxon>Alphabaculovirus</taxon>
    </lineage>
</organism>
<name>Q6SV27_9ABAC</name>
<evidence type="ECO:0000313" key="1">
    <source>
        <dbReference type="EMBL" id="AAS13382.1"/>
    </source>
</evidence>
<feature type="non-terminal residue" evidence="1">
    <location>
        <position position="116"/>
    </location>
</feature>
<dbReference type="InterPro" id="IPR006725">
    <property type="entry name" value="PIF2"/>
</dbReference>
<feature type="non-terminal residue" evidence="1">
    <location>
        <position position="1"/>
    </location>
</feature>
<reference evidence="1" key="1">
    <citation type="journal article" date="2004" name="J. Virol.">
        <title>Ancient coevolution of baculoviruses and their insect hosts.</title>
        <authorList>
            <person name="Herniou E.A."/>
            <person name="Olszewski J.A."/>
            <person name="O'Reilly D.R."/>
            <person name="Cory J.S."/>
        </authorList>
    </citation>
    <scope>NUCLEOTIDE SEQUENCE</scope>
    <source>
        <strain evidence="1">NPV344</strain>
    </source>
</reference>
<proteinExistence type="predicted"/>
<dbReference type="Pfam" id="PF04631">
    <property type="entry name" value="PIF2"/>
    <property type="match status" value="1"/>
</dbReference>